<evidence type="ECO:0000256" key="2">
    <source>
        <dbReference type="ARBA" id="ARBA00007214"/>
    </source>
</evidence>
<organism evidence="10 11">
    <name type="scientific">Zizania palustris</name>
    <name type="common">Northern wild rice</name>
    <dbReference type="NCBI Taxonomy" id="103762"/>
    <lineage>
        <taxon>Eukaryota</taxon>
        <taxon>Viridiplantae</taxon>
        <taxon>Streptophyta</taxon>
        <taxon>Embryophyta</taxon>
        <taxon>Tracheophyta</taxon>
        <taxon>Spermatophyta</taxon>
        <taxon>Magnoliopsida</taxon>
        <taxon>Liliopsida</taxon>
        <taxon>Poales</taxon>
        <taxon>Poaceae</taxon>
        <taxon>BOP clade</taxon>
        <taxon>Oryzoideae</taxon>
        <taxon>Oryzeae</taxon>
        <taxon>Zizaniinae</taxon>
        <taxon>Zizania</taxon>
    </lineage>
</organism>
<comment type="similarity">
    <text evidence="2">Belongs to the plant ACBP60 protein family.</text>
</comment>
<protein>
    <submittedName>
        <fullName evidence="10">Uncharacterized protein</fullName>
    </submittedName>
</protein>
<dbReference type="Pfam" id="PF20452">
    <property type="entry name" value="Calmod_bind_C"/>
    <property type="match status" value="1"/>
</dbReference>
<reference evidence="10" key="1">
    <citation type="journal article" date="2021" name="bioRxiv">
        <title>Whole Genome Assembly and Annotation of Northern Wild Rice, Zizania palustris L., Supports a Whole Genome Duplication in the Zizania Genus.</title>
        <authorList>
            <person name="Haas M."/>
            <person name="Kono T."/>
            <person name="Macchietto M."/>
            <person name="Millas R."/>
            <person name="McGilp L."/>
            <person name="Shao M."/>
            <person name="Duquette J."/>
            <person name="Hirsch C.N."/>
            <person name="Kimball J."/>
        </authorList>
    </citation>
    <scope>NUCLEOTIDE SEQUENCE</scope>
    <source>
        <tissue evidence="10">Fresh leaf tissue</tissue>
    </source>
</reference>
<keyword evidence="6" id="KW-0804">Transcription</keyword>
<dbReference type="GO" id="GO:0080142">
    <property type="term" value="P:regulation of salicylic acid biosynthetic process"/>
    <property type="evidence" value="ECO:0007669"/>
    <property type="project" value="TreeGrafter"/>
</dbReference>
<dbReference type="AlphaFoldDB" id="A0A8J5RVM4"/>
<dbReference type="GO" id="GO:0005516">
    <property type="term" value="F:calmodulin binding"/>
    <property type="evidence" value="ECO:0007669"/>
    <property type="project" value="InterPro"/>
</dbReference>
<dbReference type="Pfam" id="PF20451">
    <property type="entry name" value="Calmod_bind_M"/>
    <property type="match status" value="1"/>
</dbReference>
<evidence type="ECO:0000259" key="8">
    <source>
        <dbReference type="Pfam" id="PF20451"/>
    </source>
</evidence>
<evidence type="ECO:0000256" key="5">
    <source>
        <dbReference type="ARBA" id="ARBA00023159"/>
    </source>
</evidence>
<name>A0A8J5RVM4_ZIZPA</name>
<proteinExistence type="inferred from homology"/>
<dbReference type="GO" id="GO:0043565">
    <property type="term" value="F:sequence-specific DNA binding"/>
    <property type="evidence" value="ECO:0007669"/>
    <property type="project" value="TreeGrafter"/>
</dbReference>
<keyword evidence="7" id="KW-0539">Nucleus</keyword>
<feature type="domain" description="Calmodulin binding protein central" evidence="8">
    <location>
        <begin position="17"/>
        <end position="82"/>
    </location>
</feature>
<dbReference type="GO" id="GO:0005634">
    <property type="term" value="C:nucleus"/>
    <property type="evidence" value="ECO:0007669"/>
    <property type="project" value="UniProtKB-SubCell"/>
</dbReference>
<evidence type="ECO:0000256" key="7">
    <source>
        <dbReference type="ARBA" id="ARBA00023242"/>
    </source>
</evidence>
<dbReference type="PANTHER" id="PTHR31713:SF42">
    <property type="entry name" value="PROTEIN SAR DEFICIENT 1"/>
    <property type="match status" value="1"/>
</dbReference>
<comment type="subcellular location">
    <subcellularLocation>
        <location evidence="1">Nucleus</location>
    </subcellularLocation>
</comment>
<dbReference type="InterPro" id="IPR046830">
    <property type="entry name" value="Calmod_bind_M"/>
</dbReference>
<keyword evidence="5" id="KW-0010">Activator</keyword>
<sequence>MNCAGYRVYRKPYPLVLGDDVWRLEKIGKEGAFHRKLATRHVRNVQEFLRMLTVKPDELRLILGEGMTDRMWEVTTNHAKTCAPGDKVYVYSTQLGTIYVNSICQLVKVEFAGVDCPLQQLNRLQKVSCLSPSPLQSSDNHASRRCARARHHFNGV</sequence>
<dbReference type="Proteomes" id="UP000729402">
    <property type="component" value="Unassembled WGS sequence"/>
</dbReference>
<keyword evidence="11" id="KW-1185">Reference proteome</keyword>
<reference evidence="10" key="2">
    <citation type="submission" date="2021-02" db="EMBL/GenBank/DDBJ databases">
        <authorList>
            <person name="Kimball J.A."/>
            <person name="Haas M.W."/>
            <person name="Macchietto M."/>
            <person name="Kono T."/>
            <person name="Duquette J."/>
            <person name="Shao M."/>
        </authorList>
    </citation>
    <scope>NUCLEOTIDE SEQUENCE</scope>
    <source>
        <tissue evidence="10">Fresh leaf tissue</tissue>
    </source>
</reference>
<dbReference type="OrthoDB" id="757051at2759"/>
<gene>
    <name evidence="10" type="ORF">GUJ93_ZPchr0008g14066</name>
</gene>
<evidence type="ECO:0000256" key="6">
    <source>
        <dbReference type="ARBA" id="ARBA00023163"/>
    </source>
</evidence>
<keyword evidence="4" id="KW-0238">DNA-binding</keyword>
<comment type="caution">
    <text evidence="10">The sequence shown here is derived from an EMBL/GenBank/DDBJ whole genome shotgun (WGS) entry which is preliminary data.</text>
</comment>
<evidence type="ECO:0000256" key="3">
    <source>
        <dbReference type="ARBA" id="ARBA00023015"/>
    </source>
</evidence>
<dbReference type="EMBL" id="JAAALK010000290">
    <property type="protein sequence ID" value="KAG8046206.1"/>
    <property type="molecule type" value="Genomic_DNA"/>
</dbReference>
<evidence type="ECO:0000313" key="10">
    <source>
        <dbReference type="EMBL" id="KAG8046206.1"/>
    </source>
</evidence>
<dbReference type="InterPro" id="IPR046829">
    <property type="entry name" value="Calmod_bind_C"/>
</dbReference>
<accession>A0A8J5RVM4</accession>
<keyword evidence="3" id="KW-0805">Transcription regulation</keyword>
<dbReference type="GO" id="GO:0003700">
    <property type="term" value="F:DNA-binding transcription factor activity"/>
    <property type="evidence" value="ECO:0007669"/>
    <property type="project" value="TreeGrafter"/>
</dbReference>
<dbReference type="PANTHER" id="PTHR31713">
    <property type="entry name" value="OS02G0177800 PROTEIN"/>
    <property type="match status" value="1"/>
</dbReference>
<feature type="domain" description="Calmodulin binding protein C-terminal" evidence="9">
    <location>
        <begin position="87"/>
        <end position="127"/>
    </location>
</feature>
<evidence type="ECO:0000256" key="1">
    <source>
        <dbReference type="ARBA" id="ARBA00004123"/>
    </source>
</evidence>
<evidence type="ECO:0000256" key="4">
    <source>
        <dbReference type="ARBA" id="ARBA00023125"/>
    </source>
</evidence>
<evidence type="ECO:0000259" key="9">
    <source>
        <dbReference type="Pfam" id="PF20452"/>
    </source>
</evidence>
<dbReference type="InterPro" id="IPR012416">
    <property type="entry name" value="CBP60"/>
</dbReference>
<evidence type="ECO:0000313" key="11">
    <source>
        <dbReference type="Proteomes" id="UP000729402"/>
    </source>
</evidence>